<dbReference type="InterPro" id="IPR008979">
    <property type="entry name" value="Galactose-bd-like_sf"/>
</dbReference>
<dbReference type="InterPro" id="IPR037459">
    <property type="entry name" value="RhgT-like"/>
</dbReference>
<dbReference type="SUPFAM" id="SSF69318">
    <property type="entry name" value="Integrin alpha N-terminal domain"/>
    <property type="match status" value="1"/>
</dbReference>
<dbReference type="PANTHER" id="PTHR43118">
    <property type="entry name" value="RHAMNOGALACTURONAN LYASE (EUROFUNG)"/>
    <property type="match status" value="1"/>
</dbReference>
<dbReference type="SUPFAM" id="SSF81296">
    <property type="entry name" value="E set domains"/>
    <property type="match status" value="2"/>
</dbReference>
<dbReference type="Pfam" id="PF00041">
    <property type="entry name" value="fn3"/>
    <property type="match status" value="1"/>
</dbReference>
<dbReference type="Pfam" id="PF18370">
    <property type="entry name" value="RGI_lyase"/>
    <property type="match status" value="1"/>
</dbReference>
<gene>
    <name evidence="2" type="ORF">BBD42_08170</name>
</gene>
<dbReference type="Pfam" id="PF21254">
    <property type="entry name" value="AGA-YXIM_GBD"/>
    <property type="match status" value="3"/>
</dbReference>
<name>A0A1B2DFE4_9BACL</name>
<dbReference type="InterPro" id="IPR041624">
    <property type="entry name" value="RGI_lyase"/>
</dbReference>
<accession>A0A1B2DFE4</accession>
<dbReference type="InterPro" id="IPR028994">
    <property type="entry name" value="Integrin_alpha_N"/>
</dbReference>
<dbReference type="EMBL" id="CP016808">
    <property type="protein sequence ID" value="ANY66438.1"/>
    <property type="molecule type" value="Genomic_DNA"/>
</dbReference>
<dbReference type="CDD" id="cd00063">
    <property type="entry name" value="FN3"/>
    <property type="match status" value="3"/>
</dbReference>
<dbReference type="Gene3D" id="2.60.40.10">
    <property type="entry name" value="Immunoglobulins"/>
    <property type="match status" value="9"/>
</dbReference>
<dbReference type="SUPFAM" id="SSF49265">
    <property type="entry name" value="Fibronectin type III"/>
    <property type="match status" value="3"/>
</dbReference>
<dbReference type="InterPro" id="IPR014756">
    <property type="entry name" value="Ig_E-set"/>
</dbReference>
<feature type="domain" description="Fibronectin type-III" evidence="1">
    <location>
        <begin position="757"/>
        <end position="846"/>
    </location>
</feature>
<evidence type="ECO:0000259" key="1">
    <source>
        <dbReference type="PROSITE" id="PS50853"/>
    </source>
</evidence>
<dbReference type="InterPro" id="IPR001087">
    <property type="entry name" value="GDSL"/>
</dbReference>
<dbReference type="Gene3D" id="2.60.120.430">
    <property type="entry name" value="Galactose-binding lectin"/>
    <property type="match status" value="3"/>
</dbReference>
<protein>
    <submittedName>
        <fullName evidence="2">G-D-S-L family lipolytic protein</fullName>
    </submittedName>
</protein>
<dbReference type="GO" id="GO:0006032">
    <property type="term" value="P:chitin catabolic process"/>
    <property type="evidence" value="ECO:0007669"/>
    <property type="project" value="InterPro"/>
</dbReference>
<organism evidence="2">
    <name type="scientific">Paenibacillus sp. BIHB 4019</name>
    <dbReference type="NCBI Taxonomy" id="1870819"/>
    <lineage>
        <taxon>Bacteria</taxon>
        <taxon>Bacillati</taxon>
        <taxon>Bacillota</taxon>
        <taxon>Bacilli</taxon>
        <taxon>Bacillales</taxon>
        <taxon>Paenibacillaceae</taxon>
        <taxon>Paenibacillus</taxon>
    </lineage>
</organism>
<feature type="domain" description="Fibronectin type-III" evidence="1">
    <location>
        <begin position="282"/>
        <end position="371"/>
    </location>
</feature>
<feature type="domain" description="Fibronectin type-III" evidence="1">
    <location>
        <begin position="189"/>
        <end position="276"/>
    </location>
</feature>
<proteinExistence type="predicted"/>
<dbReference type="InterPro" id="IPR013783">
    <property type="entry name" value="Ig-like_fold"/>
</dbReference>
<dbReference type="SMART" id="SM00060">
    <property type="entry name" value="FN3"/>
    <property type="match status" value="4"/>
</dbReference>
<dbReference type="InterPro" id="IPR034641">
    <property type="entry name" value="RGL11"/>
</dbReference>
<reference evidence="2" key="1">
    <citation type="submission" date="2016-08" db="EMBL/GenBank/DDBJ databases">
        <title>Complete Genome Seqeunce of Paenibacillus sp. BIHB 4019 from tea rhizoplane.</title>
        <authorList>
            <person name="Thakur R."/>
            <person name="Swarnkar M.K."/>
            <person name="Gulati A."/>
        </authorList>
    </citation>
    <scope>NUCLEOTIDE SEQUENCE [LARGE SCALE GENOMIC DNA]</scope>
    <source>
        <strain evidence="2">BIHB4019</strain>
    </source>
</reference>
<dbReference type="InterPro" id="IPR003961">
    <property type="entry name" value="FN3_dom"/>
</dbReference>
<dbReference type="InterPro" id="IPR049366">
    <property type="entry name" value="RGL11_C"/>
</dbReference>
<dbReference type="CDD" id="cd10318">
    <property type="entry name" value="RGL11"/>
    <property type="match status" value="1"/>
</dbReference>
<dbReference type="Pfam" id="PF08329">
    <property type="entry name" value="ChitinaseA_N"/>
    <property type="match status" value="1"/>
</dbReference>
<dbReference type="PROSITE" id="PS50853">
    <property type="entry name" value="FN3"/>
    <property type="match status" value="3"/>
</dbReference>
<dbReference type="GO" id="GO:0016788">
    <property type="term" value="F:hydrolase activity, acting on ester bonds"/>
    <property type="evidence" value="ECO:0007669"/>
    <property type="project" value="InterPro"/>
</dbReference>
<dbReference type="Pfam" id="PF00657">
    <property type="entry name" value="Lipase_GDSL"/>
    <property type="match status" value="1"/>
</dbReference>
<dbReference type="GO" id="GO:0004568">
    <property type="term" value="F:chitinase activity"/>
    <property type="evidence" value="ECO:0007669"/>
    <property type="project" value="InterPro"/>
</dbReference>
<dbReference type="SUPFAM" id="SSF52266">
    <property type="entry name" value="SGNH hydrolase"/>
    <property type="match status" value="1"/>
</dbReference>
<evidence type="ECO:0000313" key="2">
    <source>
        <dbReference type="EMBL" id="ANY66438.1"/>
    </source>
</evidence>
<dbReference type="InterPro" id="IPR036514">
    <property type="entry name" value="SGNH_hydro_sf"/>
</dbReference>
<dbReference type="Gene3D" id="3.40.50.1110">
    <property type="entry name" value="SGNH hydrolase"/>
    <property type="match status" value="1"/>
</dbReference>
<dbReference type="InterPro" id="IPR049033">
    <property type="entry name" value="AGA-YXIM_GBD"/>
</dbReference>
<dbReference type="InterPro" id="IPR036116">
    <property type="entry name" value="FN3_sf"/>
</dbReference>
<dbReference type="InterPro" id="IPR013540">
    <property type="entry name" value="ChitinaseA_N"/>
</dbReference>
<dbReference type="SUPFAM" id="SSF49785">
    <property type="entry name" value="Galactose-binding domain-like"/>
    <property type="match status" value="3"/>
</dbReference>
<dbReference type="RefSeq" id="WP_269467260.1">
    <property type="nucleotide sequence ID" value="NZ_CP016808.1"/>
</dbReference>
<dbReference type="PANTHER" id="PTHR43118:SF1">
    <property type="entry name" value="RHAMNOGALACTURONAN LYASE (EUROFUNG)"/>
    <property type="match status" value="1"/>
</dbReference>
<dbReference type="Pfam" id="PF21348">
    <property type="entry name" value="RGL11_C"/>
    <property type="match status" value="1"/>
</dbReference>
<dbReference type="CDD" id="cd01821">
    <property type="entry name" value="Rhamnogalacturan_acetylesterase_like"/>
    <property type="match status" value="1"/>
</dbReference>
<sequence>MLRSKKRLMFLLLAAAVLWTTILQGLPLGSQTAYANTVEQLVKKFDFGTASSPVKEGFIGVSESQLYTAAAGYGLSVALASRNRSGGDELTNDFVLGTSFSFYVDLPNGEYDVTVYSGDLLTGTSSTKTNIALEGVAAGTLSTRQAVVHGTYRTTVNDGQLTVDISATTGYAYLNGIVIEQVVAAAPEAPSGLAVTRVTPQDVTLAWNSVTNAARYKLYRSEGAAAPVLAGETAAASYVDTAVAEGSSYSYFVAAVSAAGLESALSAPTAAVTIPALTAPAAPSQVSISAVQASAVVLGWTVVEGAEGYKVLRADAAAGPFVEIGQTTVPAYTDAGVDTSAAHYYTVKAINVRGESEASTVVESAVYVPPATLPEGDTIRFDFGSGELADGYVRVTAETAYTSALKYGFTDISNVGSGNRGTSDPLRSDFVTPNNGVFNVDLPNGDYTISLIAGDATEASEIAIKAETIQKVQLTSKAAGQYLEMDFQLALVDGQLNLAFTGSAPKLNALVIKKQQERQAGERQAVYLAGDSTVQTYDPYWEPQAGWGQMLPRFFSNDVIFKNHAIGGRSSKSFIVEGRLDEVLRTIRPGDYFLVQFGHNDATISVPERYASPADYKNYLKTYVNGARQRGATPILVTPMGRRDFNADTGIFNISFPEYVQAMKEVAAELNVELVDLSALSIAYYNSIGPQASLSVFLHVEPGIYGAFPNGSADNTHFQEYGAIQIARLLAGGIEQLSVPLADYVREIAQPDAVPDAPAHLVAGSVSNAGAVLKWSASDNTDIYKIYRKLASEPESAYAMIGTATVPTLTIGGMLEGKSYTVRVTAVNGRGESLPSSEVSITTKSAQYRFDFGPVGAPVAAGYTEITRNVLYTPALGYGLTNSTGMIDRDRGAGTDDLRRDFVAYFNASYEFKVDLPNGSYSVKTYTGDWIGSTRTNVNIEGADYGTITSGKESIAERVFNQIAVKDGQMNLVFSGQTAHLNGLEITPLLLAPTGLALTELELENESVTAALAWNAVEGASSYRVYRQAAVAASAELLTETAALSFADMTADVGLNYVYTVTAVDYTGLESVASNALAVSMVDPNVPTAAIPTGLTLVETNKNDLTFRWDAVSNAKVFYIYRATKADGDYTLIGKSAEAAYTDTTVLTTIPYYYKVASVNAGGISELSQSLESPAVTTLYRNMEYLDRAPVAVKKAEGNYIGWRMLGLDPSSIAFNVYRDGSKVNAEPITGSTNLLDTEGTDSSVYQVTAVLNGVEKPATEDFGVWTQSYLSIPLQKPADDYTKDGQPYTYNAGDASVGDLDGDGELEIVLMWTPSNSKDNSQAGYTGIVYMDAYKMDGTRLWRINMGPNIRSGAHYTQFMVYDLDGDGRAEVTMKTADGTIDGLGRVIGDPSADHRNSSGYVLLGQEFLTVFNGLTGGALDTVAYDPPRGDVSAWGDAYGNRVDRFLAGVAYLDGEHPSVIFSRGYYTRTVLAAYNFRDGKLTQQWKFDSNTEGYGSYAGQGNHNLSIGDVDNDGKDEITFGAMAIDDDGKPLYNTGLGHGDALHFGDLDPTRPGLEVFGVHEHTDSKYGMEMRDAATGEILWGVFTGIDTGRGMSADIDPNHIGEEMWSATITNAQHIPITGLYNARGELITTNIPTSTNFGVWWDGDLLRELQDDNRIDKWDYTNETTVNLLTATGASSNNSTKANPSLQADLFGDWREEVMWRSTDSSELRIYTTTDVTEHRIRTLMHDPVYRLGIAWQNVAYNQPPHTSFYLGAGMEEPPMPRIQYVGAPQEEEDTTPPVIAGLPPQQMTEADSWTVAVTAEDPESGIRSLTLSFDGNPVVNGDVLSMAGRAGTHTFTATAVNEAGLQTTKTVVITVTGAEKATEIPGKPVLSDNNGHDNGLLDGSYKITMNLWYGQNGTVYKLYENGELIASKVLTDNSPSAQSASVDIAGKANGTYTYTCELTNSFGTTSCTPHTVTVKDAFPGQPVLSNDNWDGDGSYKVTMNMWWGTNATEYRLYENGTLIDTQTLTASTPGAQSASTTITDRAVGTYTYRVELSNDSGITESSQMEVNVTK</sequence>